<keyword evidence="4 9" id="KW-0812">Transmembrane</keyword>
<dbReference type="InterPro" id="IPR017871">
    <property type="entry name" value="ABC_transporter-like_CS"/>
</dbReference>
<comment type="caution">
    <text evidence="12">The sequence shown here is derived from an EMBL/GenBank/DDBJ whole genome shotgun (WGS) entry which is preliminary data.</text>
</comment>
<organism evidence="12 13">
    <name type="scientific">Mucilaginibacter frigoritolerans</name>
    <dbReference type="NCBI Taxonomy" id="652788"/>
    <lineage>
        <taxon>Bacteria</taxon>
        <taxon>Pseudomonadati</taxon>
        <taxon>Bacteroidota</taxon>
        <taxon>Sphingobacteriia</taxon>
        <taxon>Sphingobacteriales</taxon>
        <taxon>Sphingobacteriaceae</taxon>
        <taxon>Mucilaginibacter</taxon>
    </lineage>
</organism>
<keyword evidence="8 9" id="KW-0472">Membrane</keyword>
<keyword evidence="3" id="KW-1003">Cell membrane</keyword>
<feature type="transmembrane region" description="Helical" evidence="9">
    <location>
        <begin position="67"/>
        <end position="88"/>
    </location>
</feature>
<dbReference type="GO" id="GO:0005886">
    <property type="term" value="C:plasma membrane"/>
    <property type="evidence" value="ECO:0007669"/>
    <property type="project" value="UniProtKB-SubCell"/>
</dbReference>
<evidence type="ECO:0000256" key="8">
    <source>
        <dbReference type="ARBA" id="ARBA00023136"/>
    </source>
</evidence>
<dbReference type="GO" id="GO:0015421">
    <property type="term" value="F:ABC-type oligopeptide transporter activity"/>
    <property type="evidence" value="ECO:0007669"/>
    <property type="project" value="TreeGrafter"/>
</dbReference>
<dbReference type="InterPro" id="IPR036640">
    <property type="entry name" value="ABC1_TM_sf"/>
</dbReference>
<feature type="transmembrane region" description="Helical" evidence="9">
    <location>
        <begin position="247"/>
        <end position="270"/>
    </location>
</feature>
<dbReference type="PANTHER" id="PTHR43394">
    <property type="entry name" value="ATP-DEPENDENT PERMEASE MDL1, MITOCHONDRIAL"/>
    <property type="match status" value="1"/>
</dbReference>
<dbReference type="Proteomes" id="UP000317010">
    <property type="component" value="Unassembled WGS sequence"/>
</dbReference>
<feature type="domain" description="ABC transporter" evidence="10">
    <location>
        <begin position="341"/>
        <end position="573"/>
    </location>
</feature>
<dbReference type="PANTHER" id="PTHR43394:SF1">
    <property type="entry name" value="ATP-BINDING CASSETTE SUB-FAMILY B MEMBER 10, MITOCHONDRIAL"/>
    <property type="match status" value="1"/>
</dbReference>
<proteinExistence type="predicted"/>
<dbReference type="PROSITE" id="PS50929">
    <property type="entry name" value="ABC_TM1F"/>
    <property type="match status" value="1"/>
</dbReference>
<feature type="transmembrane region" description="Helical" evidence="9">
    <location>
        <begin position="290"/>
        <end position="309"/>
    </location>
</feature>
<evidence type="ECO:0000256" key="3">
    <source>
        <dbReference type="ARBA" id="ARBA00022475"/>
    </source>
</evidence>
<dbReference type="GO" id="GO:0016887">
    <property type="term" value="F:ATP hydrolysis activity"/>
    <property type="evidence" value="ECO:0007669"/>
    <property type="project" value="InterPro"/>
</dbReference>
<dbReference type="Pfam" id="PF00005">
    <property type="entry name" value="ABC_tran"/>
    <property type="match status" value="1"/>
</dbReference>
<keyword evidence="5" id="KW-0547">Nucleotide-binding</keyword>
<dbReference type="InterPro" id="IPR011527">
    <property type="entry name" value="ABC1_TM_dom"/>
</dbReference>
<keyword evidence="2" id="KW-0813">Transport</keyword>
<evidence type="ECO:0000256" key="7">
    <source>
        <dbReference type="ARBA" id="ARBA00022989"/>
    </source>
</evidence>
<dbReference type="InterPro" id="IPR003439">
    <property type="entry name" value="ABC_transporter-like_ATP-bd"/>
</dbReference>
<gene>
    <name evidence="12" type="ORF">JN11_04007</name>
</gene>
<evidence type="ECO:0000256" key="1">
    <source>
        <dbReference type="ARBA" id="ARBA00004651"/>
    </source>
</evidence>
<dbReference type="Gene3D" id="1.20.1560.10">
    <property type="entry name" value="ABC transporter type 1, transmembrane domain"/>
    <property type="match status" value="1"/>
</dbReference>
<evidence type="ECO:0000256" key="2">
    <source>
        <dbReference type="ARBA" id="ARBA00022448"/>
    </source>
</evidence>
<dbReference type="AlphaFoldDB" id="A0A562TS61"/>
<evidence type="ECO:0000256" key="6">
    <source>
        <dbReference type="ARBA" id="ARBA00022840"/>
    </source>
</evidence>
<comment type="subcellular location">
    <subcellularLocation>
        <location evidence="1">Cell membrane</location>
        <topology evidence="1">Multi-pass membrane protein</topology>
    </subcellularLocation>
</comment>
<evidence type="ECO:0000256" key="9">
    <source>
        <dbReference type="SAM" id="Phobius"/>
    </source>
</evidence>
<evidence type="ECO:0000259" key="10">
    <source>
        <dbReference type="PROSITE" id="PS50893"/>
    </source>
</evidence>
<keyword evidence="13" id="KW-1185">Reference proteome</keyword>
<evidence type="ECO:0000313" key="12">
    <source>
        <dbReference type="EMBL" id="TWI96273.1"/>
    </source>
</evidence>
<dbReference type="RefSeq" id="WP_144915336.1">
    <property type="nucleotide sequence ID" value="NZ_VLLI01000013.1"/>
</dbReference>
<dbReference type="EMBL" id="VLLI01000013">
    <property type="protein sequence ID" value="TWI96273.1"/>
    <property type="molecule type" value="Genomic_DNA"/>
</dbReference>
<dbReference type="InterPro" id="IPR003593">
    <property type="entry name" value="AAA+_ATPase"/>
</dbReference>
<dbReference type="SUPFAM" id="SSF90123">
    <property type="entry name" value="ABC transporter transmembrane region"/>
    <property type="match status" value="1"/>
</dbReference>
<dbReference type="InterPro" id="IPR027417">
    <property type="entry name" value="P-loop_NTPase"/>
</dbReference>
<evidence type="ECO:0000256" key="4">
    <source>
        <dbReference type="ARBA" id="ARBA00022692"/>
    </source>
</evidence>
<dbReference type="CDD" id="cd18548">
    <property type="entry name" value="ABC_6TM_Tm287_like"/>
    <property type="match status" value="1"/>
</dbReference>
<feature type="domain" description="ABC transmembrane type-1" evidence="11">
    <location>
        <begin position="26"/>
        <end position="310"/>
    </location>
</feature>
<dbReference type="OrthoDB" id="9760358at2"/>
<name>A0A562TS61_9SPHI</name>
<dbReference type="SMART" id="SM00382">
    <property type="entry name" value="AAA"/>
    <property type="match status" value="1"/>
</dbReference>
<feature type="transmembrane region" description="Helical" evidence="9">
    <location>
        <begin position="20"/>
        <end position="41"/>
    </location>
</feature>
<feature type="transmembrane region" description="Helical" evidence="9">
    <location>
        <begin position="165"/>
        <end position="186"/>
    </location>
</feature>
<keyword evidence="6 12" id="KW-0067">ATP-binding</keyword>
<accession>A0A562TS61</accession>
<dbReference type="SUPFAM" id="SSF52540">
    <property type="entry name" value="P-loop containing nucleoside triphosphate hydrolases"/>
    <property type="match status" value="1"/>
</dbReference>
<reference evidence="12 13" key="1">
    <citation type="submission" date="2019-07" db="EMBL/GenBank/DDBJ databases">
        <title>Genomic Encyclopedia of Archaeal and Bacterial Type Strains, Phase II (KMG-II): from individual species to whole genera.</title>
        <authorList>
            <person name="Goeker M."/>
        </authorList>
    </citation>
    <scope>NUCLEOTIDE SEQUENCE [LARGE SCALE GENOMIC DNA]</scope>
    <source>
        <strain evidence="12 13">ATCC BAA-1854</strain>
    </source>
</reference>
<feature type="transmembrane region" description="Helical" evidence="9">
    <location>
        <begin position="137"/>
        <end position="159"/>
    </location>
</feature>
<dbReference type="PROSITE" id="PS00211">
    <property type="entry name" value="ABC_TRANSPORTER_1"/>
    <property type="match status" value="1"/>
</dbReference>
<evidence type="ECO:0000313" key="13">
    <source>
        <dbReference type="Proteomes" id="UP000317010"/>
    </source>
</evidence>
<dbReference type="InterPro" id="IPR039421">
    <property type="entry name" value="Type_1_exporter"/>
</dbReference>
<sequence>MKPTDNKSKPPGIFSLLKPYSGLVTLLILFALFSNTVTLWLPKIISHGIDDYIHSLFTHSKYNVNPILVKFTLAVLFIFVFAYLQTIIQTYTSEKVARDLRTQLSDKISRQSGVFIEQVTPSKLLTNLTADVDSIKLFVSQALVSIVSSVFIIVGASILLLTINWRLGLCIIAIIPIIGGTFFYVLKKVRALFIKSRGVIDWLNKVINESILGSALIRVINSQQLEFDKFLKANSEARDIGLSILRLFAGLIPIITFTANLASLSILALGGHFVINDTMTLGDFAAFNSYLAQLIFPILVIGFMSNIIAQATASFQRINVVLDAADTSEKGELTATLNGDIELKDVSVSYGQKPALKQISFKVKAGSKIAVIGPTAAGKSQLLYLLTGLIKPSTGEVLFDDKSIDVYNSESFHSQVGFVFQDSIIFNMSIRENIAFSDTVTDESLQKAIDTAELGEFISSLPEKLSTIVSERGSSLSGGQKQRIMLARALAINPKVLLLDDFTARVDNNTETKILANVQKNYPGLTLISVTQKIASVEHYDQIILLMQGEIIATGKHNELMKSSPEYVQILNSQQSTSNYELQSK</sequence>
<dbReference type="PROSITE" id="PS50893">
    <property type="entry name" value="ABC_TRANSPORTER_2"/>
    <property type="match status" value="1"/>
</dbReference>
<dbReference type="Pfam" id="PF00664">
    <property type="entry name" value="ABC_membrane"/>
    <property type="match status" value="1"/>
</dbReference>
<evidence type="ECO:0000259" key="11">
    <source>
        <dbReference type="PROSITE" id="PS50929"/>
    </source>
</evidence>
<evidence type="ECO:0000256" key="5">
    <source>
        <dbReference type="ARBA" id="ARBA00022741"/>
    </source>
</evidence>
<dbReference type="GO" id="GO:0005524">
    <property type="term" value="F:ATP binding"/>
    <property type="evidence" value="ECO:0007669"/>
    <property type="project" value="UniProtKB-KW"/>
</dbReference>
<dbReference type="FunFam" id="3.40.50.300:FF:000854">
    <property type="entry name" value="Multidrug ABC transporter ATP-binding protein"/>
    <property type="match status" value="1"/>
</dbReference>
<protein>
    <submittedName>
        <fullName evidence="12">ATP-binding cassette subfamily B protein</fullName>
    </submittedName>
</protein>
<keyword evidence="7 9" id="KW-1133">Transmembrane helix</keyword>
<dbReference type="Gene3D" id="3.40.50.300">
    <property type="entry name" value="P-loop containing nucleotide triphosphate hydrolases"/>
    <property type="match status" value="1"/>
</dbReference>